<dbReference type="GO" id="GO:0003677">
    <property type="term" value="F:DNA binding"/>
    <property type="evidence" value="ECO:0007669"/>
    <property type="project" value="InterPro"/>
</dbReference>
<dbReference type="Pfam" id="PF04542">
    <property type="entry name" value="Sigma70_r2"/>
    <property type="match status" value="1"/>
</dbReference>
<evidence type="ECO:0000256" key="1">
    <source>
        <dbReference type="ARBA" id="ARBA00010641"/>
    </source>
</evidence>
<gene>
    <name evidence="7" type="ORF">Cpap_3285</name>
</gene>
<name>F1T8M7_9FIRM</name>
<evidence type="ECO:0000259" key="6">
    <source>
        <dbReference type="Pfam" id="PF08281"/>
    </source>
</evidence>
<dbReference type="InterPro" id="IPR013249">
    <property type="entry name" value="RNA_pol_sigma70_r4_t2"/>
</dbReference>
<dbReference type="SUPFAM" id="SSF88659">
    <property type="entry name" value="Sigma3 and sigma4 domains of RNA polymerase sigma factors"/>
    <property type="match status" value="1"/>
</dbReference>
<reference evidence="7" key="1">
    <citation type="submission" date="2009-07" db="EMBL/GenBank/DDBJ databases">
        <authorList>
            <consortium name="US DOE Joint Genome Institute (JGI-PGF)"/>
            <person name="Lucas S."/>
            <person name="Copeland A."/>
            <person name="Lapidus A."/>
            <person name="Glavina del Rio T."/>
            <person name="Tice H."/>
            <person name="Bruce D."/>
            <person name="Goodwin L."/>
            <person name="Pitluck S."/>
            <person name="Larimer F."/>
            <person name="Land M.L."/>
            <person name="Mouttaki H."/>
            <person name="He Z."/>
            <person name="Zhou J."/>
            <person name="Hemme C.L."/>
        </authorList>
    </citation>
    <scope>NUCLEOTIDE SEQUENCE [LARGE SCALE GENOMIC DNA]</scope>
    <source>
        <strain evidence="7">DSM 2782</strain>
    </source>
</reference>
<evidence type="ECO:0000259" key="5">
    <source>
        <dbReference type="Pfam" id="PF04542"/>
    </source>
</evidence>
<dbReference type="Pfam" id="PF08281">
    <property type="entry name" value="Sigma70_r4_2"/>
    <property type="match status" value="1"/>
</dbReference>
<dbReference type="eggNOG" id="COG1595">
    <property type="taxonomic scope" value="Bacteria"/>
</dbReference>
<keyword evidence="2" id="KW-0805">Transcription regulation</keyword>
<dbReference type="NCBIfam" id="TIGR02937">
    <property type="entry name" value="sigma70-ECF"/>
    <property type="match status" value="1"/>
</dbReference>
<dbReference type="SUPFAM" id="SSF88946">
    <property type="entry name" value="Sigma2 domain of RNA polymerase sigma factors"/>
    <property type="match status" value="1"/>
</dbReference>
<dbReference type="GO" id="GO:0006352">
    <property type="term" value="P:DNA-templated transcription initiation"/>
    <property type="evidence" value="ECO:0007669"/>
    <property type="project" value="InterPro"/>
</dbReference>
<feature type="domain" description="RNA polymerase sigma-70 region 2" evidence="5">
    <location>
        <begin position="22"/>
        <end position="87"/>
    </location>
</feature>
<sequence>MEDKELIERCQRGDAAGFSQIYSLYGKNALGTAYLISGHKGIAEDIVQEAFIQCFLCIKKLQAPEAFDVWFYKILLRTGRRMVKKHNQVISVGDRNIEDFSAESGSDSGLHKSETRMEVRNALDKLSLPLKTVAILYYYNDMTVEEIAKVLGCFSGTVKSRLHNARKKLYGELNGVFYDNQEEGFNIL</sequence>
<feature type="domain" description="RNA polymerase sigma factor 70 region 4 type 2" evidence="6">
    <location>
        <begin position="117"/>
        <end position="169"/>
    </location>
</feature>
<keyword evidence="8" id="KW-1185">Reference proteome</keyword>
<dbReference type="OrthoDB" id="9795666at2"/>
<evidence type="ECO:0000256" key="2">
    <source>
        <dbReference type="ARBA" id="ARBA00023015"/>
    </source>
</evidence>
<dbReference type="InterPro" id="IPR039425">
    <property type="entry name" value="RNA_pol_sigma-70-like"/>
</dbReference>
<evidence type="ECO:0000313" key="7">
    <source>
        <dbReference type="EMBL" id="EGD48859.1"/>
    </source>
</evidence>
<dbReference type="STRING" id="588581.Cpap_3285"/>
<comment type="caution">
    <text evidence="7">The sequence shown here is derived from an EMBL/GenBank/DDBJ whole genome shotgun (WGS) entry which is preliminary data.</text>
</comment>
<proteinExistence type="inferred from homology"/>
<dbReference type="AlphaFoldDB" id="F1T8M7"/>
<keyword evidence="4" id="KW-0804">Transcription</keyword>
<dbReference type="Gene3D" id="1.10.1740.10">
    <property type="match status" value="1"/>
</dbReference>
<dbReference type="InterPro" id="IPR007627">
    <property type="entry name" value="RNA_pol_sigma70_r2"/>
</dbReference>
<dbReference type="InterPro" id="IPR013325">
    <property type="entry name" value="RNA_pol_sigma_r2"/>
</dbReference>
<dbReference type="GO" id="GO:0016987">
    <property type="term" value="F:sigma factor activity"/>
    <property type="evidence" value="ECO:0007669"/>
    <property type="project" value="UniProtKB-KW"/>
</dbReference>
<dbReference type="EMBL" id="ACXX02000002">
    <property type="protein sequence ID" value="EGD48859.1"/>
    <property type="molecule type" value="Genomic_DNA"/>
</dbReference>
<protein>
    <submittedName>
        <fullName evidence="7">RNA polymerase, sigma-24 subunit, ECF subfamily</fullName>
    </submittedName>
</protein>
<keyword evidence="3" id="KW-0731">Sigma factor</keyword>
<comment type="similarity">
    <text evidence="1">Belongs to the sigma-70 factor family. ECF subfamily.</text>
</comment>
<dbReference type="Gene3D" id="1.10.10.10">
    <property type="entry name" value="Winged helix-like DNA-binding domain superfamily/Winged helix DNA-binding domain"/>
    <property type="match status" value="1"/>
</dbReference>
<dbReference type="InterPro" id="IPR013324">
    <property type="entry name" value="RNA_pol_sigma_r3/r4-like"/>
</dbReference>
<reference evidence="7" key="2">
    <citation type="submission" date="2011-01" db="EMBL/GenBank/DDBJ databases">
        <title>The Non-contiguous Finished genome of Clostridium papyrosolvens.</title>
        <authorList>
            <person name="Lucas S."/>
            <person name="Copeland A."/>
            <person name="Lapidus A."/>
            <person name="Cheng J.-F."/>
            <person name="Goodwin L."/>
            <person name="Pitluck S."/>
            <person name="Misra M."/>
            <person name="Chertkov O."/>
            <person name="Detter J.C."/>
            <person name="Han C."/>
            <person name="Tapia R."/>
            <person name="Land M."/>
            <person name="Hauser L."/>
            <person name="Kyrpides N."/>
            <person name="Ivanova N."/>
            <person name="Pagani I."/>
            <person name="Mouttaki H."/>
            <person name="He Z."/>
            <person name="Zhou J."/>
            <person name="Hemme C.L."/>
            <person name="Woyke T."/>
        </authorList>
    </citation>
    <scope>NUCLEOTIDE SEQUENCE [LARGE SCALE GENOMIC DNA]</scope>
    <source>
        <strain evidence="7">DSM 2782</strain>
    </source>
</reference>
<dbReference type="InterPro" id="IPR014284">
    <property type="entry name" value="RNA_pol_sigma-70_dom"/>
</dbReference>
<evidence type="ECO:0000313" key="8">
    <source>
        <dbReference type="Proteomes" id="UP000003860"/>
    </source>
</evidence>
<evidence type="ECO:0000256" key="3">
    <source>
        <dbReference type="ARBA" id="ARBA00023082"/>
    </source>
</evidence>
<dbReference type="CDD" id="cd06171">
    <property type="entry name" value="Sigma70_r4"/>
    <property type="match status" value="1"/>
</dbReference>
<evidence type="ECO:0000256" key="4">
    <source>
        <dbReference type="ARBA" id="ARBA00023163"/>
    </source>
</evidence>
<dbReference type="InterPro" id="IPR036388">
    <property type="entry name" value="WH-like_DNA-bd_sf"/>
</dbReference>
<accession>F1T8M7</accession>
<dbReference type="PANTHER" id="PTHR43133:SF51">
    <property type="entry name" value="RNA POLYMERASE SIGMA FACTOR"/>
    <property type="match status" value="1"/>
</dbReference>
<organism evidence="7 8">
    <name type="scientific">Ruminiclostridium papyrosolvens DSM 2782</name>
    <dbReference type="NCBI Taxonomy" id="588581"/>
    <lineage>
        <taxon>Bacteria</taxon>
        <taxon>Bacillati</taxon>
        <taxon>Bacillota</taxon>
        <taxon>Clostridia</taxon>
        <taxon>Eubacteriales</taxon>
        <taxon>Oscillospiraceae</taxon>
        <taxon>Ruminiclostridium</taxon>
    </lineage>
</organism>
<dbReference type="PANTHER" id="PTHR43133">
    <property type="entry name" value="RNA POLYMERASE ECF-TYPE SIGMA FACTO"/>
    <property type="match status" value="1"/>
</dbReference>
<dbReference type="Proteomes" id="UP000003860">
    <property type="component" value="Unassembled WGS sequence"/>
</dbReference>